<comment type="caution">
    <text evidence="2">The sequence shown here is derived from an EMBL/GenBank/DDBJ whole genome shotgun (WGS) entry which is preliminary data.</text>
</comment>
<dbReference type="OrthoDB" id="3515662at2"/>
<feature type="region of interest" description="Disordered" evidence="1">
    <location>
        <begin position="1"/>
        <end position="37"/>
    </location>
</feature>
<dbReference type="EMBL" id="MWQN01000001">
    <property type="protein sequence ID" value="OPC84144.1"/>
    <property type="molecule type" value="Genomic_DNA"/>
</dbReference>
<dbReference type="InterPro" id="IPR043991">
    <property type="entry name" value="Gp3-like"/>
</dbReference>
<feature type="region of interest" description="Disordered" evidence="1">
    <location>
        <begin position="297"/>
        <end position="342"/>
    </location>
</feature>
<evidence type="ECO:0000256" key="1">
    <source>
        <dbReference type="SAM" id="MobiDB-lite"/>
    </source>
</evidence>
<dbReference type="STRING" id="159449.B4N89_27330"/>
<feature type="compositionally biased region" description="Polar residues" evidence="1">
    <location>
        <begin position="1"/>
        <end position="12"/>
    </location>
</feature>
<dbReference type="AlphaFoldDB" id="A0A1T3P520"/>
<dbReference type="Pfam" id="PF18897">
    <property type="entry name" value="Gp3-like"/>
    <property type="match status" value="1"/>
</dbReference>
<proteinExistence type="predicted"/>
<sequence>MSQRIKTIQAQQAELGRLRTGTSTPLRPGSDRRRPVRSGTWILSSHNRGYVEAAAKLWGGDVEPWQPQNSSIRQWRVTTETDSLDALLPPGDPLSAHNELWDGGGIKLRCDGITELRSGQPCICLARFGIDFHNTAPFGEACKPTTRLRVFLPDMPDFGIWRAETHSFYAAAGLAGQVDAVLEGTGGRGIVPIRLTIEQRQVVREGKPKKFPVVMVIPQLPKLRHALNGPLSATAALDPASLERVAIEAAERPDYRAKAAALLTTDDVTDLWYEARDKGHLDRETKDILIARAAAINAEANQDDGDDEDEPIDAEIVDEQHPAPIWPTVARIPGAPDREDTP</sequence>
<gene>
    <name evidence="2" type="ORF">B4N89_27330</name>
</gene>
<dbReference type="RefSeq" id="WP_078978437.1">
    <property type="nucleotide sequence ID" value="NZ_MWQN01000001.1"/>
</dbReference>
<dbReference type="Proteomes" id="UP000190037">
    <property type="component" value="Unassembled WGS sequence"/>
</dbReference>
<evidence type="ECO:0000313" key="2">
    <source>
        <dbReference type="EMBL" id="OPC84144.1"/>
    </source>
</evidence>
<protein>
    <submittedName>
        <fullName evidence="2">Uncharacterized protein</fullName>
    </submittedName>
</protein>
<evidence type="ECO:0000313" key="3">
    <source>
        <dbReference type="Proteomes" id="UP000190037"/>
    </source>
</evidence>
<name>A0A1T3P520_9ACTN</name>
<organism evidence="2 3">
    <name type="scientific">Embleya scabrispora</name>
    <dbReference type="NCBI Taxonomy" id="159449"/>
    <lineage>
        <taxon>Bacteria</taxon>
        <taxon>Bacillati</taxon>
        <taxon>Actinomycetota</taxon>
        <taxon>Actinomycetes</taxon>
        <taxon>Kitasatosporales</taxon>
        <taxon>Streptomycetaceae</taxon>
        <taxon>Embleya</taxon>
    </lineage>
</organism>
<reference evidence="2 3" key="1">
    <citation type="submission" date="2017-03" db="EMBL/GenBank/DDBJ databases">
        <title>Draft genome sequence of Streptomyces scabrisporus NF3, endophyte isolated from Amphipterygium adstringens.</title>
        <authorList>
            <person name="Vazquez M."/>
            <person name="Ceapa C.D."/>
            <person name="Rodriguez Luna D."/>
            <person name="Sanchez Esquivel S."/>
        </authorList>
    </citation>
    <scope>NUCLEOTIDE SEQUENCE [LARGE SCALE GENOMIC DNA]</scope>
    <source>
        <strain evidence="2 3">NF3</strain>
    </source>
</reference>
<feature type="compositionally biased region" description="Acidic residues" evidence="1">
    <location>
        <begin position="301"/>
        <end position="317"/>
    </location>
</feature>
<keyword evidence="3" id="KW-1185">Reference proteome</keyword>
<accession>A0A1T3P520</accession>